<name>A0A9E8MT72_9FLAO</name>
<reference evidence="1" key="1">
    <citation type="submission" date="2022-11" db="EMBL/GenBank/DDBJ databases">
        <title>Lacinutrix neustonica HL-RS19T sp. nov., isolated from the surface microlayer sample of brackish Lake Shihwa.</title>
        <authorList>
            <person name="Choi J.Y."/>
            <person name="Hwang C.Y."/>
        </authorList>
    </citation>
    <scope>NUCLEOTIDE SEQUENCE</scope>
    <source>
        <strain evidence="1">HL-RS19</strain>
    </source>
</reference>
<dbReference type="RefSeq" id="WP_267675566.1">
    <property type="nucleotide sequence ID" value="NZ_CP113088.1"/>
</dbReference>
<dbReference type="KEGG" id="lnu:N7U66_12615"/>
<sequence length="43" mass="4966">MKTQNNTLDFKTSTVFELKKNEMLKIHGGSSGYLCDLFELRLN</sequence>
<proteinExistence type="predicted"/>
<organism evidence="1 2">
    <name type="scientific">Lacinutrix neustonica</name>
    <dbReference type="NCBI Taxonomy" id="2980107"/>
    <lineage>
        <taxon>Bacteria</taxon>
        <taxon>Pseudomonadati</taxon>
        <taxon>Bacteroidota</taxon>
        <taxon>Flavobacteriia</taxon>
        <taxon>Flavobacteriales</taxon>
        <taxon>Flavobacteriaceae</taxon>
        <taxon>Lacinutrix</taxon>
    </lineage>
</organism>
<keyword evidence="2" id="KW-1185">Reference proteome</keyword>
<accession>A0A9E8MT72</accession>
<protein>
    <submittedName>
        <fullName evidence="1">Uncharacterized protein</fullName>
    </submittedName>
</protein>
<gene>
    <name evidence="1" type="ORF">N7U66_12615</name>
</gene>
<evidence type="ECO:0000313" key="1">
    <source>
        <dbReference type="EMBL" id="WAC01018.1"/>
    </source>
</evidence>
<evidence type="ECO:0000313" key="2">
    <source>
        <dbReference type="Proteomes" id="UP001164705"/>
    </source>
</evidence>
<dbReference type="EMBL" id="CP113088">
    <property type="protein sequence ID" value="WAC01018.1"/>
    <property type="molecule type" value="Genomic_DNA"/>
</dbReference>
<dbReference type="Proteomes" id="UP001164705">
    <property type="component" value="Chromosome"/>
</dbReference>
<dbReference type="AlphaFoldDB" id="A0A9E8MT72"/>